<feature type="active site" description="Proton acceptor" evidence="6">
    <location>
        <position position="393"/>
    </location>
</feature>
<keyword evidence="11" id="KW-1185">Reference proteome</keyword>
<dbReference type="Gene3D" id="3.40.47.10">
    <property type="match status" value="1"/>
</dbReference>
<evidence type="ECO:0000256" key="1">
    <source>
        <dbReference type="ARBA" id="ARBA00010982"/>
    </source>
</evidence>
<dbReference type="InterPro" id="IPR016039">
    <property type="entry name" value="Thiolase-like"/>
</dbReference>
<evidence type="ECO:0000256" key="7">
    <source>
        <dbReference type="RuleBase" id="RU003557"/>
    </source>
</evidence>
<dbReference type="InterPro" id="IPR020610">
    <property type="entry name" value="Thiolase_AS"/>
</dbReference>
<dbReference type="PATRIC" id="fig|931089.4.peg.2201"/>
<keyword evidence="3 7" id="KW-0808">Transferase</keyword>
<dbReference type="Pfam" id="PF02803">
    <property type="entry name" value="Thiolase_C"/>
    <property type="match status" value="1"/>
</dbReference>
<organism evidence="10 11">
    <name type="scientific">Corynebacterium deserti GIMN1.010</name>
    <dbReference type="NCBI Taxonomy" id="931089"/>
    <lineage>
        <taxon>Bacteria</taxon>
        <taxon>Bacillati</taxon>
        <taxon>Actinomycetota</taxon>
        <taxon>Actinomycetes</taxon>
        <taxon>Mycobacteriales</taxon>
        <taxon>Corynebacteriaceae</taxon>
        <taxon>Corynebacterium</taxon>
    </lineage>
</organism>
<evidence type="ECO:0000256" key="2">
    <source>
        <dbReference type="ARBA" id="ARBA00012705"/>
    </source>
</evidence>
<dbReference type="Pfam" id="PF00108">
    <property type="entry name" value="Thiolase_N"/>
    <property type="match status" value="1"/>
</dbReference>
<feature type="active site" description="Acyl-thioester intermediate" evidence="6">
    <location>
        <position position="90"/>
    </location>
</feature>
<dbReference type="InterPro" id="IPR020617">
    <property type="entry name" value="Thiolase_C"/>
</dbReference>
<dbReference type="Proteomes" id="UP000068067">
    <property type="component" value="Chromosome"/>
</dbReference>
<dbReference type="PIRSF" id="PIRSF000429">
    <property type="entry name" value="Ac-CoA_Ac_transf"/>
    <property type="match status" value="1"/>
</dbReference>
<sequence>MNPQDIVICSPLRTPVGAYGGSFKGIPVQDLATTVVNAIVDATGITGDDVDDLILGQASPNGAAPALGRIVALDSKLGLDVPGMQIDRRCGSGLQAIVTAGAHVAAGAADLIIAGGAESMSRTEYTVSGDIRWGVKGGDMQLRDRLAEARETAGGRNHPIPGGMIETAENVRREFGISREEQDELAAASQHRWGKAADEGLFDDEIVPVTVPAKKRGQEPTIVARDEHGRPDTTVEKLSSLRPIMGRQDAEATVTAGNASGQNDGAAAVIVTTRAKAEEKGLKPMMRLAGWAVAAVPPETMGIGPVPATKKVLERLGLTLDDIGAIELNEAFASQALAVLKKWGVSWKDERVNPIGSGISMGHPVGATGARMTVTLAHRMQRENTQYGLATMCIGGGQGLAAIFEKED</sequence>
<dbReference type="PANTHER" id="PTHR18919">
    <property type="entry name" value="ACETYL-COA C-ACYLTRANSFERASE"/>
    <property type="match status" value="1"/>
</dbReference>
<dbReference type="FunFam" id="3.40.47.10:FF:000010">
    <property type="entry name" value="Acetyl-CoA acetyltransferase (Thiolase)"/>
    <property type="match status" value="1"/>
</dbReference>
<evidence type="ECO:0000259" key="8">
    <source>
        <dbReference type="Pfam" id="PF00108"/>
    </source>
</evidence>
<dbReference type="InterPro" id="IPR020616">
    <property type="entry name" value="Thiolase_N"/>
</dbReference>
<dbReference type="CDD" id="cd00751">
    <property type="entry name" value="thiolase"/>
    <property type="match status" value="1"/>
</dbReference>
<dbReference type="EMBL" id="CP009220">
    <property type="protein sequence ID" value="ALC06551.1"/>
    <property type="molecule type" value="Genomic_DNA"/>
</dbReference>
<dbReference type="KEGG" id="cdx:CDES_10880"/>
<name>A0A0M4CKN2_9CORY</name>
<accession>A0A0M4CKN2</accession>
<keyword evidence="4 7" id="KW-0012">Acyltransferase</keyword>
<dbReference type="PANTHER" id="PTHR18919:SF107">
    <property type="entry name" value="ACETYL-COA ACETYLTRANSFERASE, CYTOSOLIC"/>
    <property type="match status" value="1"/>
</dbReference>
<evidence type="ECO:0000313" key="11">
    <source>
        <dbReference type="Proteomes" id="UP000068067"/>
    </source>
</evidence>
<proteinExistence type="inferred from homology"/>
<evidence type="ECO:0000256" key="4">
    <source>
        <dbReference type="ARBA" id="ARBA00023315"/>
    </source>
</evidence>
<dbReference type="OrthoDB" id="4475716at2"/>
<evidence type="ECO:0000256" key="3">
    <source>
        <dbReference type="ARBA" id="ARBA00022679"/>
    </source>
</evidence>
<dbReference type="PROSITE" id="PS00099">
    <property type="entry name" value="THIOLASE_3"/>
    <property type="match status" value="1"/>
</dbReference>
<dbReference type="NCBIfam" id="TIGR01930">
    <property type="entry name" value="AcCoA-C-Actrans"/>
    <property type="match status" value="1"/>
</dbReference>
<dbReference type="EC" id="2.3.1.9" evidence="2"/>
<feature type="active site" description="Proton acceptor" evidence="6">
    <location>
        <position position="363"/>
    </location>
</feature>
<gene>
    <name evidence="10" type="ORF">CDES_10880</name>
</gene>
<feature type="domain" description="Thiolase N-terminal" evidence="8">
    <location>
        <begin position="6"/>
        <end position="274"/>
    </location>
</feature>
<evidence type="ECO:0000256" key="6">
    <source>
        <dbReference type="PIRSR" id="PIRSR000429-1"/>
    </source>
</evidence>
<dbReference type="STRING" id="931089.CDES_10880"/>
<dbReference type="GO" id="GO:0003985">
    <property type="term" value="F:acetyl-CoA C-acetyltransferase activity"/>
    <property type="evidence" value="ECO:0007669"/>
    <property type="project" value="UniProtKB-EC"/>
</dbReference>
<dbReference type="InterPro" id="IPR002155">
    <property type="entry name" value="Thiolase"/>
</dbReference>
<comment type="similarity">
    <text evidence="1 7">Belongs to the thiolase-like superfamily. Thiolase family.</text>
</comment>
<protein>
    <recommendedName>
        <fullName evidence="5">Probable acetyl-CoA acetyltransferase</fullName>
        <ecNumber evidence="2">2.3.1.9</ecNumber>
    </recommendedName>
</protein>
<evidence type="ECO:0000256" key="5">
    <source>
        <dbReference type="ARBA" id="ARBA00040529"/>
    </source>
</evidence>
<dbReference type="RefSeq" id="WP_053545476.1">
    <property type="nucleotide sequence ID" value="NZ_CP009220.1"/>
</dbReference>
<dbReference type="SUPFAM" id="SSF53901">
    <property type="entry name" value="Thiolase-like"/>
    <property type="match status" value="2"/>
</dbReference>
<feature type="domain" description="Thiolase C-terminal" evidence="9">
    <location>
        <begin position="282"/>
        <end position="406"/>
    </location>
</feature>
<evidence type="ECO:0000259" key="9">
    <source>
        <dbReference type="Pfam" id="PF02803"/>
    </source>
</evidence>
<reference evidence="10 11" key="1">
    <citation type="submission" date="2014-08" db="EMBL/GenBank/DDBJ databases">
        <title>Complete genome sequence of Corynebacterium deserti GIMN1.010 (=DSM 45689), isolated from desert sand in western China.</title>
        <authorList>
            <person name="Ruckert C."/>
            <person name="Albersmeier A."/>
            <person name="Kalinowski J."/>
        </authorList>
    </citation>
    <scope>NUCLEOTIDE SEQUENCE [LARGE SCALE GENOMIC DNA]</scope>
    <source>
        <strain evidence="10 11">GIMN1.010</strain>
    </source>
</reference>
<evidence type="ECO:0000313" key="10">
    <source>
        <dbReference type="EMBL" id="ALC06551.1"/>
    </source>
</evidence>
<dbReference type="NCBIfam" id="NF004853">
    <property type="entry name" value="PRK06205.1"/>
    <property type="match status" value="1"/>
</dbReference>
<dbReference type="AlphaFoldDB" id="A0A0M4CKN2"/>